<dbReference type="Proteomes" id="UP000468735">
    <property type="component" value="Unassembled WGS sequence"/>
</dbReference>
<dbReference type="OrthoDB" id="9775154at2"/>
<evidence type="ECO:0000313" key="2">
    <source>
        <dbReference type="Proteomes" id="UP000468735"/>
    </source>
</evidence>
<reference evidence="1 2" key="1">
    <citation type="submission" date="2019-09" db="EMBL/GenBank/DDBJ databases">
        <title>Actinomadura physcomitrii sp. nov., a novel actinomycete isolated from moss [Physcomitrium sphaericum (Ludw) Fuernr].</title>
        <authorList>
            <person name="Zhuang X."/>
            <person name="Liu C."/>
        </authorList>
    </citation>
    <scope>NUCLEOTIDE SEQUENCE [LARGE SCALE GENOMIC DNA]</scope>
    <source>
        <strain evidence="1 2">HMC1</strain>
    </source>
</reference>
<dbReference type="RefSeq" id="WP_151562078.1">
    <property type="nucleotide sequence ID" value="NZ_WBMT01000009.1"/>
</dbReference>
<dbReference type="AlphaFoldDB" id="A0A6H9YQC5"/>
<dbReference type="InterPro" id="IPR027417">
    <property type="entry name" value="P-loop_NTPase"/>
</dbReference>
<name>A0A6H9YQC5_9ACTN</name>
<gene>
    <name evidence="1" type="ORF">F8566_20210</name>
</gene>
<dbReference type="Gene3D" id="3.30.420.240">
    <property type="match status" value="1"/>
</dbReference>
<sequence length="507" mass="55310">MAATLDPVRGVAQAMLRRFETPETNPYRTDPVGWVRDKLGEHLWSKQAEIASSVVANRYTAVQSCHDAGKSFIASRLTCWWLDVHPPGEAFVVTTAPTAPQVSAILWREIGKAHKKGRLTGRITGGTVPEWKLADGEIVAYGRKPADYDQAAFQGIHARYVLVIVDEACGVPKSLFDAVDALATNEAARVLAIGNPDDPASHFAEICRPGSGWHVIRIDGLATPNMTADAIAAYPALAELFDKQHLAPSTEPIPEDLRAMLLSPLWVAERIARWGIKSPLFAAKVRGLFPEVGDDQLISLGAILAAQNRELDPEHHSVLGVDVARFGSDRTIFALAHGPVIRIVGDHTKQRTTETTGRVIAAKEEHKVAEIHVDGVGVGAGVVDELLEAGHDVVDMQSGAAALDPKHYANARAEWWWGLRQIFEDGDIDIDADDDELAAQLGAMRYRYTARGQILIESKDDMRKRGLPSPDKADAVMLAKAHVPPPDEIVEDDDLDEELADFSISRY</sequence>
<accession>A0A6H9YQC5</accession>
<dbReference type="EMBL" id="WBMT01000009">
    <property type="protein sequence ID" value="KAB2347338.1"/>
    <property type="molecule type" value="Genomic_DNA"/>
</dbReference>
<comment type="caution">
    <text evidence="1">The sequence shown here is derived from an EMBL/GenBank/DDBJ whole genome shotgun (WGS) entry which is preliminary data.</text>
</comment>
<protein>
    <recommendedName>
        <fullName evidence="3">Terminase</fullName>
    </recommendedName>
</protein>
<organism evidence="1 2">
    <name type="scientific">Actinomadura rudentiformis</name>
    <dbReference type="NCBI Taxonomy" id="359158"/>
    <lineage>
        <taxon>Bacteria</taxon>
        <taxon>Bacillati</taxon>
        <taxon>Actinomycetota</taxon>
        <taxon>Actinomycetes</taxon>
        <taxon>Streptosporangiales</taxon>
        <taxon>Thermomonosporaceae</taxon>
        <taxon>Actinomadura</taxon>
    </lineage>
</organism>
<dbReference type="Gene3D" id="3.40.50.300">
    <property type="entry name" value="P-loop containing nucleotide triphosphate hydrolases"/>
    <property type="match status" value="1"/>
</dbReference>
<proteinExistence type="predicted"/>
<evidence type="ECO:0000313" key="1">
    <source>
        <dbReference type="EMBL" id="KAB2347338.1"/>
    </source>
</evidence>
<keyword evidence="2" id="KW-1185">Reference proteome</keyword>
<evidence type="ECO:0008006" key="3">
    <source>
        <dbReference type="Google" id="ProtNLM"/>
    </source>
</evidence>